<keyword evidence="4 7" id="KW-0378">Hydrolase</keyword>
<reference evidence="9" key="1">
    <citation type="submission" date="2021-07" db="EMBL/GenBank/DDBJ databases">
        <authorList>
            <person name="Branca A.L. A."/>
        </authorList>
    </citation>
    <scope>NUCLEOTIDE SEQUENCE</scope>
</reference>
<keyword evidence="7" id="KW-0326">Glycosidase</keyword>
<evidence type="ECO:0000256" key="4">
    <source>
        <dbReference type="ARBA" id="ARBA00022801"/>
    </source>
</evidence>
<dbReference type="GO" id="GO:0036503">
    <property type="term" value="P:ERAD pathway"/>
    <property type="evidence" value="ECO:0007669"/>
    <property type="project" value="UniProtKB-ARBA"/>
</dbReference>
<evidence type="ECO:0000256" key="8">
    <source>
        <dbReference type="SAM" id="Phobius"/>
    </source>
</evidence>
<organism evidence="9 10">
    <name type="scientific">Penicillium salamii</name>
    <dbReference type="NCBI Taxonomy" id="1612424"/>
    <lineage>
        <taxon>Eukaryota</taxon>
        <taxon>Fungi</taxon>
        <taxon>Dikarya</taxon>
        <taxon>Ascomycota</taxon>
        <taxon>Pezizomycotina</taxon>
        <taxon>Eurotiomycetes</taxon>
        <taxon>Eurotiomycetidae</taxon>
        <taxon>Eurotiales</taxon>
        <taxon>Aspergillaceae</taxon>
        <taxon>Penicillium</taxon>
    </lineage>
</organism>
<dbReference type="GO" id="GO:0005783">
    <property type="term" value="C:endoplasmic reticulum"/>
    <property type="evidence" value="ECO:0007669"/>
    <property type="project" value="TreeGrafter"/>
</dbReference>
<comment type="pathway">
    <text evidence="2">Protein modification; protein glycosylation.</text>
</comment>
<dbReference type="SUPFAM" id="SSF48225">
    <property type="entry name" value="Seven-hairpin glycosidases"/>
    <property type="match status" value="1"/>
</dbReference>
<name>A0A9W4IG53_9EURO</name>
<dbReference type="PRINTS" id="PR00747">
    <property type="entry name" value="GLYHDRLASE47"/>
</dbReference>
<dbReference type="OrthoDB" id="8118055at2759"/>
<dbReference type="GO" id="GO:0005975">
    <property type="term" value="P:carbohydrate metabolic process"/>
    <property type="evidence" value="ECO:0007669"/>
    <property type="project" value="InterPro"/>
</dbReference>
<dbReference type="InterPro" id="IPR036026">
    <property type="entry name" value="Seven-hairpin_glycosidases"/>
</dbReference>
<dbReference type="PANTHER" id="PTHR11742">
    <property type="entry name" value="MANNOSYL-OLIGOSACCHARIDE ALPHA-1,2-MANNOSIDASE-RELATED"/>
    <property type="match status" value="1"/>
</dbReference>
<dbReference type="Proteomes" id="UP001152646">
    <property type="component" value="Unassembled WGS sequence"/>
</dbReference>
<evidence type="ECO:0000256" key="5">
    <source>
        <dbReference type="ARBA" id="ARBA00023157"/>
    </source>
</evidence>
<keyword evidence="8" id="KW-1133">Transmembrane helix</keyword>
<evidence type="ECO:0000313" key="10">
    <source>
        <dbReference type="Proteomes" id="UP001152646"/>
    </source>
</evidence>
<proteinExistence type="inferred from homology"/>
<keyword evidence="5 6" id="KW-1015">Disulfide bond</keyword>
<keyword evidence="8" id="KW-0472">Membrane</keyword>
<accession>A0A9W4IG53</accession>
<keyword evidence="8" id="KW-0812">Transmembrane</keyword>
<evidence type="ECO:0000256" key="2">
    <source>
        <dbReference type="ARBA" id="ARBA00004922"/>
    </source>
</evidence>
<protein>
    <recommendedName>
        <fullName evidence="7">alpha-1,2-Mannosidase</fullName>
        <ecNumber evidence="7">3.2.1.-</ecNumber>
    </recommendedName>
</protein>
<dbReference type="InterPro" id="IPR050749">
    <property type="entry name" value="Glycosyl_Hydrolase_47"/>
</dbReference>
<dbReference type="Gene3D" id="1.50.10.10">
    <property type="match status" value="1"/>
</dbReference>
<comment type="cofactor">
    <cofactor evidence="1">
        <name>Ca(2+)</name>
        <dbReference type="ChEBI" id="CHEBI:29108"/>
    </cofactor>
</comment>
<dbReference type="EC" id="3.2.1.-" evidence="7"/>
<sequence>MSRTRRQILGTFFGSVLFFLFYLHYHANNDHLPLSQLTSSPIAAAQTDDDQSSNDLPKNESLWKQLPVRYPVLEVQQVPVKSRTFPKLQSTDHEIPKPALQRQMTRQAAVKERFERCWKSYQSHAWAADGLMPLSGLPTNNRGGWGARILENLDTLWIMEMYEEFEVAVTAVTQIDFDVTDAPELNTPDVNIRLLGGLLAAYDLSNDQRLLTKCVELGDMLYAAFDTPNRMPIIHWNSHKASRGEEQLAEEKVLAAELGSYTLEFTRLSQITGDSKYFDAAQRVLDLFDRQYGSTKLPGLWPVYVNARAESFDGDEYAIGAMGNSFYKILPQAYALNGGQMPVNRRMYERFTFAAAGHNLFRPMNPDEEDILLLGTVHAFVTQNGKPRTHLQSQVHYQSCFAGGLFALGGALFGLPAHKRIAHKLVDGCIWAHEAMSQGIMPKVFDAVPCASQLHCPWNEWHWKQEAWKKANSLKIERISDMNIDTFIKDHHLPKGFIDIPDTISELRPEVIESIFVLYRVTGRADLLDKAWELFESLNNVSATNYGNAAIVDVTFESKAPMLSDSIENFWMSETLRYFYLIFGASDLISLDDFVFNAAGHPLRHPRPS</sequence>
<dbReference type="InterPro" id="IPR001382">
    <property type="entry name" value="Glyco_hydro_47"/>
</dbReference>
<gene>
    <name evidence="9" type="ORF">PSALAMII_LOCUS1285</name>
</gene>
<dbReference type="Pfam" id="PF01532">
    <property type="entry name" value="Glyco_hydro_47"/>
    <property type="match status" value="1"/>
</dbReference>
<evidence type="ECO:0000256" key="1">
    <source>
        <dbReference type="ARBA" id="ARBA00001913"/>
    </source>
</evidence>
<feature type="disulfide bond" evidence="6">
    <location>
        <begin position="400"/>
        <end position="429"/>
    </location>
</feature>
<feature type="transmembrane region" description="Helical" evidence="8">
    <location>
        <begin position="7"/>
        <end position="25"/>
    </location>
</feature>
<evidence type="ECO:0000256" key="7">
    <source>
        <dbReference type="RuleBase" id="RU361193"/>
    </source>
</evidence>
<dbReference type="GO" id="GO:0005509">
    <property type="term" value="F:calcium ion binding"/>
    <property type="evidence" value="ECO:0007669"/>
    <property type="project" value="InterPro"/>
</dbReference>
<dbReference type="PANTHER" id="PTHR11742:SF89">
    <property type="entry name" value="ALPHA-1,2-MANNOSIDASE"/>
    <property type="match status" value="1"/>
</dbReference>
<dbReference type="EMBL" id="CAJVPA010000055">
    <property type="protein sequence ID" value="CAG8273318.1"/>
    <property type="molecule type" value="Genomic_DNA"/>
</dbReference>
<evidence type="ECO:0000256" key="3">
    <source>
        <dbReference type="ARBA" id="ARBA00007658"/>
    </source>
</evidence>
<dbReference type="GO" id="GO:0016020">
    <property type="term" value="C:membrane"/>
    <property type="evidence" value="ECO:0007669"/>
    <property type="project" value="InterPro"/>
</dbReference>
<evidence type="ECO:0000313" key="9">
    <source>
        <dbReference type="EMBL" id="CAG8273318.1"/>
    </source>
</evidence>
<comment type="similarity">
    <text evidence="3 7">Belongs to the glycosyl hydrolase 47 family.</text>
</comment>
<evidence type="ECO:0000256" key="6">
    <source>
        <dbReference type="PIRSR" id="PIRSR601382-3"/>
    </source>
</evidence>
<dbReference type="AlphaFoldDB" id="A0A9W4IG53"/>
<dbReference type="GO" id="GO:0004571">
    <property type="term" value="F:mannosyl-oligosaccharide 1,2-alpha-mannosidase activity"/>
    <property type="evidence" value="ECO:0007669"/>
    <property type="project" value="InterPro"/>
</dbReference>
<comment type="caution">
    <text evidence="9">The sequence shown here is derived from an EMBL/GenBank/DDBJ whole genome shotgun (WGS) entry which is preliminary data.</text>
</comment>
<dbReference type="InterPro" id="IPR012341">
    <property type="entry name" value="6hp_glycosidase-like_sf"/>
</dbReference>